<keyword evidence="2" id="KW-0812">Transmembrane</keyword>
<dbReference type="Proteomes" id="UP001432075">
    <property type="component" value="Chromosome"/>
</dbReference>
<evidence type="ECO:0000313" key="3">
    <source>
        <dbReference type="EMBL" id="WUO45633.1"/>
    </source>
</evidence>
<evidence type="ECO:0008006" key="5">
    <source>
        <dbReference type="Google" id="ProtNLM"/>
    </source>
</evidence>
<feature type="compositionally biased region" description="Pro residues" evidence="1">
    <location>
        <begin position="1"/>
        <end position="16"/>
    </location>
</feature>
<accession>A0ABZ1RGD3</accession>
<feature type="compositionally biased region" description="Low complexity" evidence="1">
    <location>
        <begin position="49"/>
        <end position="66"/>
    </location>
</feature>
<keyword evidence="2" id="KW-1133">Transmembrane helix</keyword>
<keyword evidence="4" id="KW-1185">Reference proteome</keyword>
<keyword evidence="2" id="KW-0472">Membrane</keyword>
<sequence length="283" mass="30466">MATPPPQYGAGPPSPYAPQQGPYQAPPQQGPYQAPQQAGPYQAPPQQAPPQQAGPYGPAWPQQTPAPYGPAYPPPQGMYGCRLCGAYPAAHATVRGHQGFLVIMRFLSMPGPFCRDCGLSTYRRMSSDTLWQGWWGPLSFFITPVTLLTNLGPRGTFRALPPQTGGFRPALDPGKPLWRRPAAVLFLVPALLLFLSIPTLIVIGLLFGEDEPPKLSVGQCVRNAGSWQQQDLRIVDCGAAGARFRVTKQLDVGDSCAPLDRLADTKYSADGWTQSCLTPLGKG</sequence>
<feature type="region of interest" description="Disordered" evidence="1">
    <location>
        <begin position="1"/>
        <end position="71"/>
    </location>
</feature>
<evidence type="ECO:0000256" key="2">
    <source>
        <dbReference type="SAM" id="Phobius"/>
    </source>
</evidence>
<evidence type="ECO:0000256" key="1">
    <source>
        <dbReference type="SAM" id="MobiDB-lite"/>
    </source>
</evidence>
<feature type="compositionally biased region" description="Low complexity" evidence="1">
    <location>
        <begin position="30"/>
        <end position="41"/>
    </location>
</feature>
<dbReference type="RefSeq" id="WP_328775552.1">
    <property type="nucleotide sequence ID" value="NZ_CP108057.1"/>
</dbReference>
<proteinExistence type="predicted"/>
<evidence type="ECO:0000313" key="4">
    <source>
        <dbReference type="Proteomes" id="UP001432075"/>
    </source>
</evidence>
<reference evidence="3" key="1">
    <citation type="submission" date="2022-10" db="EMBL/GenBank/DDBJ databases">
        <title>The complete genomes of actinobacterial strains from the NBC collection.</title>
        <authorList>
            <person name="Joergensen T.S."/>
            <person name="Alvarez Arevalo M."/>
            <person name="Sterndorff E.B."/>
            <person name="Faurdal D."/>
            <person name="Vuksanovic O."/>
            <person name="Mourched A.-S."/>
            <person name="Charusanti P."/>
            <person name="Shaw S."/>
            <person name="Blin K."/>
            <person name="Weber T."/>
        </authorList>
    </citation>
    <scope>NUCLEOTIDE SEQUENCE</scope>
    <source>
        <strain evidence="3">NBC_00283</strain>
    </source>
</reference>
<feature type="transmembrane region" description="Helical" evidence="2">
    <location>
        <begin position="182"/>
        <end position="207"/>
    </location>
</feature>
<gene>
    <name evidence="3" type="ORF">OHU17_07165</name>
</gene>
<protein>
    <recommendedName>
        <fullName evidence="5">Toxin-antitoxin system, toxin component</fullName>
    </recommendedName>
</protein>
<dbReference type="EMBL" id="CP108057">
    <property type="protein sequence ID" value="WUO45633.1"/>
    <property type="molecule type" value="Genomic_DNA"/>
</dbReference>
<name>A0ABZ1RGD3_9ACTN</name>
<organism evidence="3 4">
    <name type="scientific">Streptomyces goshikiensis</name>
    <dbReference type="NCBI Taxonomy" id="1942"/>
    <lineage>
        <taxon>Bacteria</taxon>
        <taxon>Bacillati</taxon>
        <taxon>Actinomycetota</taxon>
        <taxon>Actinomycetes</taxon>
        <taxon>Kitasatosporales</taxon>
        <taxon>Streptomycetaceae</taxon>
        <taxon>Streptomyces</taxon>
    </lineage>
</organism>